<evidence type="ECO:0000256" key="1">
    <source>
        <dbReference type="SAM" id="MobiDB-lite"/>
    </source>
</evidence>
<feature type="region of interest" description="Disordered" evidence="1">
    <location>
        <begin position="335"/>
        <end position="373"/>
    </location>
</feature>
<dbReference type="AlphaFoldDB" id="A0AAV3PHS7"/>
<dbReference type="EMBL" id="BAABME010017765">
    <property type="protein sequence ID" value="GAA0151279.1"/>
    <property type="molecule type" value="Genomic_DNA"/>
</dbReference>
<gene>
    <name evidence="2" type="ORF">LIER_37265</name>
</gene>
<dbReference type="InterPro" id="IPR010770">
    <property type="entry name" value="Ecd"/>
</dbReference>
<dbReference type="PANTHER" id="PTHR13060:SF0">
    <property type="entry name" value="PROTEIN ECDYSONELESS HOMOLOG"/>
    <property type="match status" value="1"/>
</dbReference>
<dbReference type="GO" id="GO:0005634">
    <property type="term" value="C:nucleus"/>
    <property type="evidence" value="ECO:0007669"/>
    <property type="project" value="TreeGrafter"/>
</dbReference>
<keyword evidence="3" id="KW-1185">Reference proteome</keyword>
<name>A0AAV3PHS7_LITER</name>
<dbReference type="PANTHER" id="PTHR13060">
    <property type="entry name" value="SGT1 PROTEIN HSGT1 SUPPRESSOR OF GCR2"/>
    <property type="match status" value="1"/>
</dbReference>
<reference evidence="2 3" key="1">
    <citation type="submission" date="2024-01" db="EMBL/GenBank/DDBJ databases">
        <title>The complete chloroplast genome sequence of Lithospermum erythrorhizon: insights into the phylogenetic relationship among Boraginaceae species and the maternal lineages of purple gromwells.</title>
        <authorList>
            <person name="Okada T."/>
            <person name="Watanabe K."/>
        </authorList>
    </citation>
    <scope>NUCLEOTIDE SEQUENCE [LARGE SCALE GENOMIC DNA]</scope>
</reference>
<sequence>MERYVAPEAVQKAILSKVEEFPERGLRNVHRVRVRVPVRVAQVLKLEPCLVSLAVEGFYDRDVDGMKMIGAGMGRFVPSGSSEELVRVSVRMSRAMYAQLVQQTFQAPKGYPPLPPRSDVEAYKEAELGMKISCGFEMMYQLRKREGEEGTGSTWEAFRQSMERNGYFKGLLPGSKEYKRLMKNVEGYYRDSSVHSRASDTLNAPVRRIDEILALPHSTEDFKGQDLPLSDIDSWLYDGEDELNAALQDRQKEMELYDDKHKKKQKSKEQEDGGPSATNNLDDYNLEEVAKSMQAFVKKISSYEGAEVPEDGNLKDVDFDVDRFMKDMESVMGRHASKDDYSDDDIEDELSSDMDFDASEDESDIEDDERGEDNFMHAYSDVLNRELKDTTLGGSFVRANEKPLNKDEGTSNAQEDMEEFTPVDVDFNLVKSLLDSFSSQQGLPGPASNLLGLMDLQLPPDSSKGK</sequence>
<feature type="region of interest" description="Disordered" evidence="1">
    <location>
        <begin position="257"/>
        <end position="281"/>
    </location>
</feature>
<feature type="compositionally biased region" description="Acidic residues" evidence="1">
    <location>
        <begin position="341"/>
        <end position="371"/>
    </location>
</feature>
<evidence type="ECO:0000313" key="2">
    <source>
        <dbReference type="EMBL" id="GAA0151279.1"/>
    </source>
</evidence>
<dbReference type="Pfam" id="PF07093">
    <property type="entry name" value="SGT1"/>
    <property type="match status" value="1"/>
</dbReference>
<organism evidence="2 3">
    <name type="scientific">Lithospermum erythrorhizon</name>
    <name type="common">Purple gromwell</name>
    <name type="synonym">Lithospermum officinale var. erythrorhizon</name>
    <dbReference type="NCBI Taxonomy" id="34254"/>
    <lineage>
        <taxon>Eukaryota</taxon>
        <taxon>Viridiplantae</taxon>
        <taxon>Streptophyta</taxon>
        <taxon>Embryophyta</taxon>
        <taxon>Tracheophyta</taxon>
        <taxon>Spermatophyta</taxon>
        <taxon>Magnoliopsida</taxon>
        <taxon>eudicotyledons</taxon>
        <taxon>Gunneridae</taxon>
        <taxon>Pentapetalae</taxon>
        <taxon>asterids</taxon>
        <taxon>lamiids</taxon>
        <taxon>Boraginales</taxon>
        <taxon>Boraginaceae</taxon>
        <taxon>Boraginoideae</taxon>
        <taxon>Lithospermeae</taxon>
        <taxon>Lithospermum</taxon>
    </lineage>
</organism>
<accession>A0AAV3PHS7</accession>
<evidence type="ECO:0000313" key="3">
    <source>
        <dbReference type="Proteomes" id="UP001454036"/>
    </source>
</evidence>
<comment type="caution">
    <text evidence="2">The sequence shown here is derived from an EMBL/GenBank/DDBJ whole genome shotgun (WGS) entry which is preliminary data.</text>
</comment>
<dbReference type="Proteomes" id="UP001454036">
    <property type="component" value="Unassembled WGS sequence"/>
</dbReference>
<proteinExistence type="predicted"/>
<protein>
    <submittedName>
        <fullName evidence="2">Uncharacterized protein</fullName>
    </submittedName>
</protein>